<dbReference type="PROSITE" id="PS50835">
    <property type="entry name" value="IG_LIKE"/>
    <property type="match status" value="1"/>
</dbReference>
<evidence type="ECO:0000313" key="10">
    <source>
        <dbReference type="Proteomes" id="UP000265020"/>
    </source>
</evidence>
<evidence type="ECO:0000256" key="4">
    <source>
        <dbReference type="ARBA" id="ARBA00023157"/>
    </source>
</evidence>
<dbReference type="InterPro" id="IPR036179">
    <property type="entry name" value="Ig-like_dom_sf"/>
</dbReference>
<keyword evidence="3 6" id="KW-1133">Transmembrane helix</keyword>
<keyword evidence="5" id="KW-0325">Glycoprotein</keyword>
<dbReference type="GO" id="GO:0019882">
    <property type="term" value="P:antigen processing and presentation"/>
    <property type="evidence" value="ECO:0007669"/>
    <property type="project" value="InterPro"/>
</dbReference>
<evidence type="ECO:0000256" key="3">
    <source>
        <dbReference type="ARBA" id="ARBA00022989"/>
    </source>
</evidence>
<keyword evidence="10" id="KW-1185">Reference proteome</keyword>
<dbReference type="GO" id="GO:0006955">
    <property type="term" value="P:immune response"/>
    <property type="evidence" value="ECO:0007669"/>
    <property type="project" value="InterPro"/>
</dbReference>
<feature type="transmembrane region" description="Helical" evidence="6">
    <location>
        <begin position="210"/>
        <end position="231"/>
    </location>
</feature>
<dbReference type="Pfam" id="PF00969">
    <property type="entry name" value="MHC_II_beta"/>
    <property type="match status" value="1"/>
</dbReference>
<dbReference type="InterPro" id="IPR003597">
    <property type="entry name" value="Ig_C1-set"/>
</dbReference>
<keyword evidence="4" id="KW-1015">Disulfide bond</keyword>
<evidence type="ECO:0000313" key="9">
    <source>
        <dbReference type="Ensembl" id="ENSCVAP00000022214.1"/>
    </source>
</evidence>
<dbReference type="SMART" id="SM00407">
    <property type="entry name" value="IGc1"/>
    <property type="match status" value="1"/>
</dbReference>
<dbReference type="AlphaFoldDB" id="A0A3Q2DTL2"/>
<feature type="chain" id="PRO_5018657151" description="Ig-like domain-containing protein" evidence="7">
    <location>
        <begin position="21"/>
        <end position="244"/>
    </location>
</feature>
<evidence type="ECO:0000256" key="5">
    <source>
        <dbReference type="ARBA" id="ARBA00023180"/>
    </source>
</evidence>
<proteinExistence type="predicted"/>
<dbReference type="PANTHER" id="PTHR19944">
    <property type="entry name" value="MHC CLASS II-RELATED"/>
    <property type="match status" value="1"/>
</dbReference>
<dbReference type="SMART" id="SM00921">
    <property type="entry name" value="MHC_II_beta"/>
    <property type="match status" value="1"/>
</dbReference>
<dbReference type="Gene3D" id="3.10.320.10">
    <property type="entry name" value="Class II Histocompatibility Antigen, M Beta Chain, Chain B, domain 1"/>
    <property type="match status" value="1"/>
</dbReference>
<keyword evidence="6" id="KW-0472">Membrane</keyword>
<feature type="signal peptide" evidence="7">
    <location>
        <begin position="1"/>
        <end position="20"/>
    </location>
</feature>
<protein>
    <recommendedName>
        <fullName evidence="8">Ig-like domain-containing protein</fullName>
    </recommendedName>
</protein>
<dbReference type="InterPro" id="IPR011162">
    <property type="entry name" value="MHC_I/II-like_Ag-recog"/>
</dbReference>
<evidence type="ECO:0000259" key="8">
    <source>
        <dbReference type="PROSITE" id="PS50835"/>
    </source>
</evidence>
<dbReference type="PANTHER" id="PTHR19944:SF99">
    <property type="entry name" value="HLA CLASS II HISTOCOMPATIBILITY ANTIGEN, DRB1 BETA CHAIN"/>
    <property type="match status" value="1"/>
</dbReference>
<evidence type="ECO:0000256" key="1">
    <source>
        <dbReference type="ARBA" id="ARBA00004479"/>
    </source>
</evidence>
<dbReference type="Ensembl" id="ENSCVAT00000009848.1">
    <property type="protein sequence ID" value="ENSCVAP00000022214.1"/>
    <property type="gene ID" value="ENSCVAG00000004884.1"/>
</dbReference>
<evidence type="ECO:0000256" key="7">
    <source>
        <dbReference type="SAM" id="SignalP"/>
    </source>
</evidence>
<organism evidence="9 10">
    <name type="scientific">Cyprinodon variegatus</name>
    <name type="common">Sheepshead minnow</name>
    <dbReference type="NCBI Taxonomy" id="28743"/>
    <lineage>
        <taxon>Eukaryota</taxon>
        <taxon>Metazoa</taxon>
        <taxon>Chordata</taxon>
        <taxon>Craniata</taxon>
        <taxon>Vertebrata</taxon>
        <taxon>Euteleostomi</taxon>
        <taxon>Actinopterygii</taxon>
        <taxon>Neopterygii</taxon>
        <taxon>Teleostei</taxon>
        <taxon>Neoteleostei</taxon>
        <taxon>Acanthomorphata</taxon>
        <taxon>Ovalentaria</taxon>
        <taxon>Atherinomorphae</taxon>
        <taxon>Cyprinodontiformes</taxon>
        <taxon>Cyprinodontidae</taxon>
        <taxon>Cyprinodon</taxon>
    </lineage>
</organism>
<keyword evidence="7" id="KW-0732">Signal</keyword>
<reference evidence="9" key="2">
    <citation type="submission" date="2025-09" db="UniProtKB">
        <authorList>
            <consortium name="Ensembl"/>
        </authorList>
    </citation>
    <scope>IDENTIFICATION</scope>
</reference>
<dbReference type="InterPro" id="IPR013783">
    <property type="entry name" value="Ig-like_fold"/>
</dbReference>
<dbReference type="SUPFAM" id="SSF54452">
    <property type="entry name" value="MHC antigen-recognition domain"/>
    <property type="match status" value="1"/>
</dbReference>
<dbReference type="STRING" id="28743.ENSCVAP00000022214"/>
<dbReference type="OMA" id="KEAFCHH"/>
<evidence type="ECO:0000256" key="6">
    <source>
        <dbReference type="SAM" id="Phobius"/>
    </source>
</evidence>
<dbReference type="Gene3D" id="2.60.40.10">
    <property type="entry name" value="Immunoglobulins"/>
    <property type="match status" value="1"/>
</dbReference>
<dbReference type="InterPro" id="IPR007110">
    <property type="entry name" value="Ig-like_dom"/>
</dbReference>
<name>A0A3Q2DTL2_CYPVA</name>
<keyword evidence="2 6" id="KW-0812">Transmembrane</keyword>
<dbReference type="Pfam" id="PF07654">
    <property type="entry name" value="C1-set"/>
    <property type="match status" value="1"/>
</dbReference>
<sequence length="244" mass="27763">TIMSLLRVLLVFIPIEIVGGFVVHSEFHCLFNSTELKDIQYIYSYIYNKVEFLRFDSNVGLYVGYTQFGLRQAHSLNSQPEVLKRRRAERERVCLPNAGVWYRNILNKSGEPSVTLRSIKLPAGGHPALLTCSVYGFYPKPIRVSWLRDGQEVTADVTSTEELPDGGWLYQVHSKMEYTPRWAVFSICVLVHSRVLVQHPSMPESERNQLAIGASGLILGLVLSLAGFIYYKRKARGRNQLELV</sequence>
<dbReference type="Proteomes" id="UP000265020">
    <property type="component" value="Unassembled WGS sequence"/>
</dbReference>
<dbReference type="InterPro" id="IPR014745">
    <property type="entry name" value="MHC_II_a/b_N"/>
</dbReference>
<feature type="domain" description="Ig-like" evidence="8">
    <location>
        <begin position="112"/>
        <end position="152"/>
    </location>
</feature>
<dbReference type="InterPro" id="IPR000353">
    <property type="entry name" value="MHC_II_b_N"/>
</dbReference>
<reference evidence="9" key="1">
    <citation type="submission" date="2025-08" db="UniProtKB">
        <authorList>
            <consortium name="Ensembl"/>
        </authorList>
    </citation>
    <scope>IDENTIFICATION</scope>
</reference>
<dbReference type="SUPFAM" id="SSF48726">
    <property type="entry name" value="Immunoglobulin"/>
    <property type="match status" value="1"/>
</dbReference>
<dbReference type="InterPro" id="IPR050160">
    <property type="entry name" value="MHC/Immunoglobulin"/>
</dbReference>
<evidence type="ECO:0000256" key="2">
    <source>
        <dbReference type="ARBA" id="ARBA00022692"/>
    </source>
</evidence>
<comment type="subcellular location">
    <subcellularLocation>
        <location evidence="1">Membrane</location>
        <topology evidence="1">Single-pass type I membrane protein</topology>
    </subcellularLocation>
</comment>
<accession>A0A3Q2DTL2</accession>
<dbReference type="GO" id="GO:0042613">
    <property type="term" value="C:MHC class II protein complex"/>
    <property type="evidence" value="ECO:0007669"/>
    <property type="project" value="InterPro"/>
</dbReference>
<dbReference type="GeneTree" id="ENSGT00950000183127"/>